<reference evidence="5" key="1">
    <citation type="submission" date="2019-07" db="EMBL/GenBank/DDBJ databases">
        <authorList>
            <person name="Wongkuna S."/>
            <person name="Scaria J."/>
        </authorList>
    </citation>
    <scope>NUCLEOTIDE SEQUENCE [LARGE SCALE GENOMIC DNA]</scope>
    <source>
        <strain evidence="5">SW178</strain>
    </source>
</reference>
<keyword evidence="3" id="KW-0472">Membrane</keyword>
<evidence type="ECO:0000313" key="6">
    <source>
        <dbReference type="Proteomes" id="UP000322025"/>
    </source>
</evidence>
<keyword evidence="3" id="KW-1133">Transmembrane helix</keyword>
<feature type="coiled-coil region" evidence="1">
    <location>
        <begin position="342"/>
        <end position="395"/>
    </location>
</feature>
<dbReference type="PANTHER" id="PTHR41259:SF1">
    <property type="entry name" value="DOUBLE-STRAND BREAK REPAIR RAD50 ATPASE, PUTATIVE-RELATED"/>
    <property type="match status" value="1"/>
</dbReference>
<evidence type="ECO:0000256" key="2">
    <source>
        <dbReference type="SAM" id="MobiDB-lite"/>
    </source>
</evidence>
<dbReference type="SUPFAM" id="SSF52540">
    <property type="entry name" value="P-loop containing nucleoside triphosphate hydrolases"/>
    <property type="match status" value="1"/>
</dbReference>
<dbReference type="Gene3D" id="3.40.50.300">
    <property type="entry name" value="P-loop containing nucleotide triphosphate hydrolases"/>
    <property type="match status" value="2"/>
</dbReference>
<sequence length="519" mass="58647">MVITELYIRNFGKLSEQHFYLRDGVQVISGENEFGKTTLHAFIRAMLFGMERGRGRAAAKDDFSRYEPWDNPGNYAGIMRFTCGGRSFRLERDFSRHTRHTSLVCENDGEELSVEHGDLQVLLGGMTAELFDNTVSIGQMKAEPGQELSDALANYAANYYETGGGEFDLSGVLRSLSEKKRAALRELRREAEVYGAEQEKLTQEIKYLEEDIRQLRMEYREKEKELKDLENAESREETERSTAPHGPAGIASRTKAALMAVGGFAMICMGAAGLLQSRGMPGGLPEIMLALITGAAGLAGLILFAAGIIKLRARTEAQSASAERADVQNADSDTQRRLSWELERLQSEWKEKELRCGNIREQYEEQGKSEKQLRLEEQCRALEIAEERMQKAARVTGASMDRRVSRRASEIFSAVTDGRYHSVEISRQKGITVWDGVRRIPVERLSRGTIEQIYFSVRMAAAETLAEEPVPIILDDVFAFYDDKRLESVLKWLSRQEKQVIIFTCHKREERMLNAAQGK</sequence>
<dbReference type="PANTHER" id="PTHR41259">
    <property type="entry name" value="DOUBLE-STRAND BREAK REPAIR RAD50 ATPASE, PUTATIVE-RELATED"/>
    <property type="match status" value="1"/>
</dbReference>
<evidence type="ECO:0000256" key="3">
    <source>
        <dbReference type="SAM" id="Phobius"/>
    </source>
</evidence>
<dbReference type="OrthoDB" id="9764467at2"/>
<dbReference type="GO" id="GO:0016887">
    <property type="term" value="F:ATP hydrolysis activity"/>
    <property type="evidence" value="ECO:0007669"/>
    <property type="project" value="InterPro"/>
</dbReference>
<protein>
    <submittedName>
        <fullName evidence="5">AAA family ATPase</fullName>
    </submittedName>
</protein>
<evidence type="ECO:0000259" key="4">
    <source>
        <dbReference type="Pfam" id="PF13476"/>
    </source>
</evidence>
<name>A0A5M9I0G9_9FIRM</name>
<dbReference type="GO" id="GO:0006302">
    <property type="term" value="P:double-strand break repair"/>
    <property type="evidence" value="ECO:0007669"/>
    <property type="project" value="InterPro"/>
</dbReference>
<proteinExistence type="predicted"/>
<feature type="domain" description="Rad50/SbcC-type AAA" evidence="4">
    <location>
        <begin position="5"/>
        <end position="227"/>
    </location>
</feature>
<dbReference type="RefSeq" id="WP_150310270.1">
    <property type="nucleotide sequence ID" value="NZ_VMSO01000002.1"/>
</dbReference>
<dbReference type="Pfam" id="PF13476">
    <property type="entry name" value="AAA_23"/>
    <property type="match status" value="1"/>
</dbReference>
<dbReference type="EMBL" id="VMSO01000002">
    <property type="protein sequence ID" value="KAA8502660.1"/>
    <property type="molecule type" value="Genomic_DNA"/>
</dbReference>
<evidence type="ECO:0000256" key="1">
    <source>
        <dbReference type="SAM" id="Coils"/>
    </source>
</evidence>
<keyword evidence="3" id="KW-0812">Transmembrane</keyword>
<keyword evidence="1" id="KW-0175">Coiled coil</keyword>
<comment type="caution">
    <text evidence="5">The sequence shown here is derived from an EMBL/GenBank/DDBJ whole genome shotgun (WGS) entry which is preliminary data.</text>
</comment>
<dbReference type="InterPro" id="IPR027417">
    <property type="entry name" value="P-loop_NTPase"/>
</dbReference>
<evidence type="ECO:0000313" key="5">
    <source>
        <dbReference type="EMBL" id="KAA8502660.1"/>
    </source>
</evidence>
<accession>A0A5M9I0G9</accession>
<gene>
    <name evidence="5" type="ORF">FNY66_03255</name>
</gene>
<dbReference type="Proteomes" id="UP000322025">
    <property type="component" value="Unassembled WGS sequence"/>
</dbReference>
<feature type="region of interest" description="Disordered" evidence="2">
    <location>
        <begin position="223"/>
        <end position="249"/>
    </location>
</feature>
<organism evidence="5 6">
    <name type="scientific">Mediterraneibacter catenae</name>
    <dbReference type="NCBI Taxonomy" id="2594882"/>
    <lineage>
        <taxon>Bacteria</taxon>
        <taxon>Bacillati</taxon>
        <taxon>Bacillota</taxon>
        <taxon>Clostridia</taxon>
        <taxon>Lachnospirales</taxon>
        <taxon>Lachnospiraceae</taxon>
        <taxon>Mediterraneibacter</taxon>
    </lineage>
</organism>
<dbReference type="AlphaFoldDB" id="A0A5M9I0G9"/>
<feature type="transmembrane region" description="Helical" evidence="3">
    <location>
        <begin position="256"/>
        <end position="275"/>
    </location>
</feature>
<dbReference type="InterPro" id="IPR038729">
    <property type="entry name" value="Rad50/SbcC_AAA"/>
</dbReference>
<keyword evidence="6" id="KW-1185">Reference proteome</keyword>
<feature type="compositionally biased region" description="Basic and acidic residues" evidence="2">
    <location>
        <begin position="223"/>
        <end position="242"/>
    </location>
</feature>
<feature type="transmembrane region" description="Helical" evidence="3">
    <location>
        <begin position="287"/>
        <end position="309"/>
    </location>
</feature>